<sequence length="66" mass="7349">MLLGLHPLSSIEIKCVDGLLEAGRLHDQDDWRDFVNQWSTRMAQIVLTDVADVLPAQEQAQGSDSD</sequence>
<name>A0ABU3YWY6_9HYPH</name>
<protein>
    <submittedName>
        <fullName evidence="1">Uncharacterized protein</fullName>
    </submittedName>
</protein>
<proteinExistence type="predicted"/>
<evidence type="ECO:0000313" key="1">
    <source>
        <dbReference type="EMBL" id="MDV4190354.1"/>
    </source>
</evidence>
<reference evidence="2" key="1">
    <citation type="journal article" date="2023" name="Int. J. Mol. Sci.">
        <title>Genomic and Metabolic Characterization of Plant Growth-Promoting Rhizobacteria Isolated from Nodules of Clovers Grown in Non-Farmed Soil.</title>
        <authorList>
            <person name="Wojcik M."/>
            <person name="Koper P."/>
            <person name="Zebracki K."/>
            <person name="Marczak M."/>
            <person name="Mazur A."/>
        </authorList>
    </citation>
    <scope>NUCLEOTIDE SEQUENCE [LARGE SCALE GENOMIC DNA]</scope>
    <source>
        <strain evidence="2">KB12</strain>
    </source>
</reference>
<accession>A0ABU3YWY6</accession>
<dbReference type="RefSeq" id="WP_317277259.1">
    <property type="nucleotide sequence ID" value="NZ_JAWJWH010000028.1"/>
</dbReference>
<organism evidence="1 2">
    <name type="scientific">Rhizobium brockwellii</name>
    <dbReference type="NCBI Taxonomy" id="3019932"/>
    <lineage>
        <taxon>Bacteria</taxon>
        <taxon>Pseudomonadati</taxon>
        <taxon>Pseudomonadota</taxon>
        <taxon>Alphaproteobacteria</taxon>
        <taxon>Hyphomicrobiales</taxon>
        <taxon>Rhizobiaceae</taxon>
        <taxon>Rhizobium/Agrobacterium group</taxon>
        <taxon>Rhizobium</taxon>
    </lineage>
</organism>
<keyword evidence="2" id="KW-1185">Reference proteome</keyword>
<dbReference type="Proteomes" id="UP001187203">
    <property type="component" value="Unassembled WGS sequence"/>
</dbReference>
<dbReference type="EMBL" id="JAWJWI010000028">
    <property type="protein sequence ID" value="MDV4190354.1"/>
    <property type="molecule type" value="Genomic_DNA"/>
</dbReference>
<comment type="caution">
    <text evidence="1">The sequence shown here is derived from an EMBL/GenBank/DDBJ whole genome shotgun (WGS) entry which is preliminary data.</text>
</comment>
<gene>
    <name evidence="1" type="ORF">R1523_33250</name>
</gene>
<evidence type="ECO:0000313" key="2">
    <source>
        <dbReference type="Proteomes" id="UP001187203"/>
    </source>
</evidence>